<dbReference type="InterPro" id="IPR058330">
    <property type="entry name" value="DUF8017"/>
</dbReference>
<keyword evidence="3" id="KW-1185">Reference proteome</keyword>
<evidence type="ECO:0000259" key="1">
    <source>
        <dbReference type="Pfam" id="PF26056"/>
    </source>
</evidence>
<protein>
    <recommendedName>
        <fullName evidence="1">DUF8017 domain-containing protein</fullName>
    </recommendedName>
</protein>
<dbReference type="Pfam" id="PF26056">
    <property type="entry name" value="DUF8017"/>
    <property type="match status" value="1"/>
</dbReference>
<dbReference type="RefSeq" id="WP_378613732.1">
    <property type="nucleotide sequence ID" value="NZ_JBHSAX010000014.1"/>
</dbReference>
<evidence type="ECO:0000313" key="2">
    <source>
        <dbReference type="EMBL" id="MFC3964016.1"/>
    </source>
</evidence>
<proteinExistence type="predicted"/>
<feature type="domain" description="DUF8017" evidence="1">
    <location>
        <begin position="83"/>
        <end position="257"/>
    </location>
</feature>
<name>A0ABV8DVG2_9NOCA</name>
<comment type="caution">
    <text evidence="2">The sequence shown here is derived from an EMBL/GenBank/DDBJ whole genome shotgun (WGS) entry which is preliminary data.</text>
</comment>
<accession>A0ABV8DVG2</accession>
<evidence type="ECO:0000313" key="3">
    <source>
        <dbReference type="Proteomes" id="UP001595696"/>
    </source>
</evidence>
<sequence>MRERDPERPAVPPAHDFDAFLAEYRAGPSGQSRTLPAAGAVVLVFAAAATAVAVARTSEAPAEGPSLVSALTSEAPASVAVPPPVLPGYRVVAAPDRDAAYDVPAGWHIAPPDTVAGFGRAPDALTGKGYATDGRDYCPGSTRTVSFLTVADDPDPAAAATAVGARAARLAYAAPGAAAPAEPLRSLDGGQQGMFVETRGRIAQPAPGCAAEYSVYTWAAPSTNGSFVMVIAADTGVPQALDAAGAKRVFSSIRPYEP</sequence>
<dbReference type="Proteomes" id="UP001595696">
    <property type="component" value="Unassembled WGS sequence"/>
</dbReference>
<organism evidence="2 3">
    <name type="scientific">Nocardia jiangsuensis</name>
    <dbReference type="NCBI Taxonomy" id="1691563"/>
    <lineage>
        <taxon>Bacteria</taxon>
        <taxon>Bacillati</taxon>
        <taxon>Actinomycetota</taxon>
        <taxon>Actinomycetes</taxon>
        <taxon>Mycobacteriales</taxon>
        <taxon>Nocardiaceae</taxon>
        <taxon>Nocardia</taxon>
    </lineage>
</organism>
<reference evidence="3" key="1">
    <citation type="journal article" date="2019" name="Int. J. Syst. Evol. Microbiol.">
        <title>The Global Catalogue of Microorganisms (GCM) 10K type strain sequencing project: providing services to taxonomists for standard genome sequencing and annotation.</title>
        <authorList>
            <consortium name="The Broad Institute Genomics Platform"/>
            <consortium name="The Broad Institute Genome Sequencing Center for Infectious Disease"/>
            <person name="Wu L."/>
            <person name="Ma J."/>
        </authorList>
    </citation>
    <scope>NUCLEOTIDE SEQUENCE [LARGE SCALE GENOMIC DNA]</scope>
    <source>
        <strain evidence="3">CGMCC 4.7330</strain>
    </source>
</reference>
<dbReference type="EMBL" id="JBHSAX010000014">
    <property type="protein sequence ID" value="MFC3964016.1"/>
    <property type="molecule type" value="Genomic_DNA"/>
</dbReference>
<gene>
    <name evidence="2" type="ORF">ACFO0B_18680</name>
</gene>